<evidence type="ECO:0000256" key="4">
    <source>
        <dbReference type="ARBA" id="ARBA00022827"/>
    </source>
</evidence>
<evidence type="ECO:0000256" key="3">
    <source>
        <dbReference type="ARBA" id="ARBA00022630"/>
    </source>
</evidence>
<accession>A0A0U2WK59</accession>
<keyword evidence="4 5" id="KW-0274">FAD</keyword>
<dbReference type="InterPro" id="IPR000172">
    <property type="entry name" value="GMC_OxRdtase_N"/>
</dbReference>
<dbReference type="Gene3D" id="3.50.50.60">
    <property type="entry name" value="FAD/NAD(P)-binding domain"/>
    <property type="match status" value="1"/>
</dbReference>
<dbReference type="InterPro" id="IPR012132">
    <property type="entry name" value="GMC_OxRdtase"/>
</dbReference>
<dbReference type="PIRSF" id="PIRSF000137">
    <property type="entry name" value="Alcohol_oxidase"/>
    <property type="match status" value="1"/>
</dbReference>
<feature type="binding site" evidence="5">
    <location>
        <begin position="92"/>
        <end position="95"/>
    </location>
    <ligand>
        <name>FAD</name>
        <dbReference type="ChEBI" id="CHEBI:57692"/>
    </ligand>
</feature>
<dbReference type="Gene3D" id="3.30.560.10">
    <property type="entry name" value="Glucose Oxidase, domain 3"/>
    <property type="match status" value="1"/>
</dbReference>
<dbReference type="KEGG" id="ptn:PTRA_a1002"/>
<evidence type="ECO:0000259" key="6">
    <source>
        <dbReference type="PROSITE" id="PS00624"/>
    </source>
</evidence>
<evidence type="ECO:0000313" key="7">
    <source>
        <dbReference type="EMBL" id="ALS32283.1"/>
    </source>
</evidence>
<dbReference type="Proteomes" id="UP000065261">
    <property type="component" value="Chromosome I"/>
</dbReference>
<evidence type="ECO:0000313" key="8">
    <source>
        <dbReference type="Proteomes" id="UP000065261"/>
    </source>
</evidence>
<feature type="binding site" evidence="5">
    <location>
        <position position="84"/>
    </location>
    <ligand>
        <name>FAD</name>
        <dbReference type="ChEBI" id="CHEBI:57692"/>
    </ligand>
</feature>
<protein>
    <submittedName>
        <fullName evidence="7">Choline dehydrogenase</fullName>
    </submittedName>
</protein>
<evidence type="ECO:0000256" key="2">
    <source>
        <dbReference type="ARBA" id="ARBA00010790"/>
    </source>
</evidence>
<dbReference type="InterPro" id="IPR007867">
    <property type="entry name" value="GMC_OxRtase_C"/>
</dbReference>
<dbReference type="PROSITE" id="PS51257">
    <property type="entry name" value="PROKAR_LIPOPROTEIN"/>
    <property type="match status" value="1"/>
</dbReference>
<dbReference type="PATRIC" id="fig|1315283.4.peg.879"/>
<dbReference type="Pfam" id="PF00732">
    <property type="entry name" value="GMC_oxred_N"/>
    <property type="match status" value="1"/>
</dbReference>
<dbReference type="InterPro" id="IPR036188">
    <property type="entry name" value="FAD/NAD-bd_sf"/>
</dbReference>
<sequence>MKTQYDVIVVGAGSAGCTLAYRIARESSLQVLLLEAGSTDNSPMIHIPMGFAFLLKPHKNNWAFKTCPERFLNNRIVDLPRGKVLGGCSSINGMVYIRGQKQDFDRWAQQGNTGWSYSDVLPYFIRSEHNESGANNYHGENGPLWVSVVDDEFPIHQAFSAAAIEAGHSFNFDVNGESQAGISWFPRTIKNGRRFSSARAFLGAGSTLTNLTVITHARVKQLIFNDNRVVQIKTQIKNKDVVFRVNHETIISAGAINSPLLLERSGIGQKERLEALGIKVKLDLQGVGENLQDHWNTYIKQRVKNTKTYFSEAKGIGLIKNLIRYAFTRKGFLGDSAATMAVFYKTSDKLKTPDAQIHFAPAASKINARGNMQPINAITVASCLIRPTSRGSVHLSSVDEKQAPQIQLNYLASQSDQKLSLIAFRKARHILKQTSLAAMLDGEAEPGEKLQSDDSLLEYIKNTGEPVHHLAGSCKMGSDPMAVVDERLMVHGINNLRVADASIMPDLISGNTHATCVMIGEKCADFVIRSYSDKATL</sequence>
<feature type="binding site" evidence="5">
    <location>
        <position position="219"/>
    </location>
    <ligand>
        <name>FAD</name>
        <dbReference type="ChEBI" id="CHEBI:57692"/>
    </ligand>
</feature>
<dbReference type="SUPFAM" id="SSF54373">
    <property type="entry name" value="FAD-linked reductases, C-terminal domain"/>
    <property type="match status" value="1"/>
</dbReference>
<evidence type="ECO:0000256" key="1">
    <source>
        <dbReference type="ARBA" id="ARBA00001974"/>
    </source>
</evidence>
<dbReference type="PANTHER" id="PTHR11552:SF147">
    <property type="entry name" value="CHOLINE DEHYDROGENASE, MITOCHONDRIAL"/>
    <property type="match status" value="1"/>
</dbReference>
<dbReference type="PROSITE" id="PS00624">
    <property type="entry name" value="GMC_OXRED_2"/>
    <property type="match status" value="1"/>
</dbReference>
<dbReference type="GO" id="GO:0050660">
    <property type="term" value="F:flavin adenine dinucleotide binding"/>
    <property type="evidence" value="ECO:0007669"/>
    <property type="project" value="InterPro"/>
</dbReference>
<gene>
    <name evidence="7" type="primary">betA</name>
    <name evidence="7" type="ORF">PTRA_a1002</name>
</gene>
<dbReference type="AlphaFoldDB" id="A0A0U2WK59"/>
<dbReference type="RefSeq" id="WP_058372839.1">
    <property type="nucleotide sequence ID" value="NZ_CP011034.1"/>
</dbReference>
<reference evidence="7 8" key="1">
    <citation type="submission" date="2015-03" db="EMBL/GenBank/DDBJ databases">
        <authorList>
            <person name="Murphy D."/>
        </authorList>
    </citation>
    <scope>NUCLEOTIDE SEQUENCE [LARGE SCALE GENOMIC DNA]</scope>
    <source>
        <strain evidence="7 8">KMM 520</strain>
    </source>
</reference>
<comment type="cofactor">
    <cofactor evidence="1 5">
        <name>FAD</name>
        <dbReference type="ChEBI" id="CHEBI:57692"/>
    </cofactor>
</comment>
<comment type="similarity">
    <text evidence="2">Belongs to the GMC oxidoreductase family.</text>
</comment>
<dbReference type="GO" id="GO:0016614">
    <property type="term" value="F:oxidoreductase activity, acting on CH-OH group of donors"/>
    <property type="evidence" value="ECO:0007669"/>
    <property type="project" value="InterPro"/>
</dbReference>
<evidence type="ECO:0000256" key="5">
    <source>
        <dbReference type="PIRSR" id="PIRSR000137-2"/>
    </source>
</evidence>
<dbReference type="EMBL" id="CP011034">
    <property type="protein sequence ID" value="ALS32283.1"/>
    <property type="molecule type" value="Genomic_DNA"/>
</dbReference>
<dbReference type="PANTHER" id="PTHR11552">
    <property type="entry name" value="GLUCOSE-METHANOL-CHOLINE GMC OXIDOREDUCTASE"/>
    <property type="match status" value="1"/>
</dbReference>
<dbReference type="OrthoDB" id="9785276at2"/>
<dbReference type="Pfam" id="PF05199">
    <property type="entry name" value="GMC_oxred_C"/>
    <property type="match status" value="1"/>
</dbReference>
<keyword evidence="3" id="KW-0285">Flavoprotein</keyword>
<feature type="domain" description="Glucose-methanol-choline oxidoreductase N-terminal" evidence="6">
    <location>
        <begin position="254"/>
        <end position="268"/>
    </location>
</feature>
<name>A0A0U2WK59_9GAMM</name>
<organism evidence="7">
    <name type="scientific">Pseudoalteromonas translucida KMM 520</name>
    <dbReference type="NCBI Taxonomy" id="1315283"/>
    <lineage>
        <taxon>Bacteria</taxon>
        <taxon>Pseudomonadati</taxon>
        <taxon>Pseudomonadota</taxon>
        <taxon>Gammaproteobacteria</taxon>
        <taxon>Alteromonadales</taxon>
        <taxon>Pseudoalteromonadaceae</taxon>
        <taxon>Pseudoalteromonas</taxon>
    </lineage>
</organism>
<proteinExistence type="inferred from homology"/>
<dbReference type="SUPFAM" id="SSF51905">
    <property type="entry name" value="FAD/NAD(P)-binding domain"/>
    <property type="match status" value="1"/>
</dbReference>